<evidence type="ECO:0000313" key="1">
    <source>
        <dbReference type="EMBL" id="KIM26053.1"/>
    </source>
</evidence>
<reference evidence="1 2" key="1">
    <citation type="submission" date="2014-04" db="EMBL/GenBank/DDBJ databases">
        <authorList>
            <consortium name="DOE Joint Genome Institute"/>
            <person name="Kuo A."/>
            <person name="Zuccaro A."/>
            <person name="Kohler A."/>
            <person name="Nagy L.G."/>
            <person name="Floudas D."/>
            <person name="Copeland A."/>
            <person name="Barry K.W."/>
            <person name="Cichocki N."/>
            <person name="Veneault-Fourrey C."/>
            <person name="LaButti K."/>
            <person name="Lindquist E.A."/>
            <person name="Lipzen A."/>
            <person name="Lundell T."/>
            <person name="Morin E."/>
            <person name="Murat C."/>
            <person name="Sun H."/>
            <person name="Tunlid A."/>
            <person name="Henrissat B."/>
            <person name="Grigoriev I.V."/>
            <person name="Hibbett D.S."/>
            <person name="Martin F."/>
            <person name="Nordberg H.P."/>
            <person name="Cantor M.N."/>
            <person name="Hua S.X."/>
        </authorList>
    </citation>
    <scope>NUCLEOTIDE SEQUENCE [LARGE SCALE GENOMIC DNA]</scope>
    <source>
        <strain evidence="1 2">MAFF 305830</strain>
    </source>
</reference>
<name>A0A0C2WI61_SERVB</name>
<organism evidence="1 2">
    <name type="scientific">Serendipita vermifera MAFF 305830</name>
    <dbReference type="NCBI Taxonomy" id="933852"/>
    <lineage>
        <taxon>Eukaryota</taxon>
        <taxon>Fungi</taxon>
        <taxon>Dikarya</taxon>
        <taxon>Basidiomycota</taxon>
        <taxon>Agaricomycotina</taxon>
        <taxon>Agaricomycetes</taxon>
        <taxon>Sebacinales</taxon>
        <taxon>Serendipitaceae</taxon>
        <taxon>Serendipita</taxon>
    </lineage>
</organism>
<reference evidence="2" key="2">
    <citation type="submission" date="2015-01" db="EMBL/GenBank/DDBJ databases">
        <title>Evolutionary Origins and Diversification of the Mycorrhizal Mutualists.</title>
        <authorList>
            <consortium name="DOE Joint Genome Institute"/>
            <consortium name="Mycorrhizal Genomics Consortium"/>
            <person name="Kohler A."/>
            <person name="Kuo A."/>
            <person name="Nagy L.G."/>
            <person name="Floudas D."/>
            <person name="Copeland A."/>
            <person name="Barry K.W."/>
            <person name="Cichocki N."/>
            <person name="Veneault-Fourrey C."/>
            <person name="LaButti K."/>
            <person name="Lindquist E.A."/>
            <person name="Lipzen A."/>
            <person name="Lundell T."/>
            <person name="Morin E."/>
            <person name="Murat C."/>
            <person name="Riley R."/>
            <person name="Ohm R."/>
            <person name="Sun H."/>
            <person name="Tunlid A."/>
            <person name="Henrissat B."/>
            <person name="Grigoriev I.V."/>
            <person name="Hibbett D.S."/>
            <person name="Martin F."/>
        </authorList>
    </citation>
    <scope>NUCLEOTIDE SEQUENCE [LARGE SCALE GENOMIC DNA]</scope>
    <source>
        <strain evidence="2">MAFF 305830</strain>
    </source>
</reference>
<dbReference type="EMBL" id="KN824309">
    <property type="protein sequence ID" value="KIM26053.1"/>
    <property type="molecule type" value="Genomic_DNA"/>
</dbReference>
<dbReference type="Proteomes" id="UP000054097">
    <property type="component" value="Unassembled WGS sequence"/>
</dbReference>
<protein>
    <submittedName>
        <fullName evidence="1">Uncharacterized protein</fullName>
    </submittedName>
</protein>
<evidence type="ECO:0000313" key="2">
    <source>
        <dbReference type="Proteomes" id="UP000054097"/>
    </source>
</evidence>
<keyword evidence="2" id="KW-1185">Reference proteome</keyword>
<accession>A0A0C2WI61</accession>
<dbReference type="AlphaFoldDB" id="A0A0C2WI61"/>
<sequence>MSLDIEMAEEEIWDVDALKAVRVFFDEHTKMPVLRYLISWVGFDEYWDELHGRSKKISATKNR</sequence>
<gene>
    <name evidence="1" type="ORF">M408DRAFT_25701</name>
</gene>
<proteinExistence type="predicted"/>
<dbReference type="HOGENOM" id="CLU_2887243_0_0_1"/>